<sequence>MSGILKHADGSIVELRTVKRFINSFAGQSLLPGDSDYDTARTLWNASIDKRPGLIARCGSTNDVVRAVQFARINNLLVAVKGGGHNVAGRALCDDGLVIDLSLMKQVSVDAPSRTVTVEAGALLEDVDRETHPHGLAVPAGVVSKTGVAGLALGGGVGWLARKYGLTCDSLLSCDVVSAQGEVLQVHDASHSDLFWALRGGGGNFGVVTSFRFRAHPVSTVLGGMIAYPRSEAATVLRFYRDLMQTAPEELTAYAGLITTPEGAPAVAIMMCYCGSLEAGEPIVQSLRAVAQPVFEAIQPMPFPAMQKLADATHPDGLHNYWRSTFVRELSDAAIDVIVEQSNEAPSNLNAVLVQIFSGAVNKVDAAATAFPHRNAGFSIGIEAKWVDAAQCSPNIAWARGFSDALKPHSSYTCLVNFLGDEGASEVRAAFGSNYERLVDVKTKYDPTNFFRLNQNIRPRM</sequence>
<dbReference type="InterPro" id="IPR016169">
    <property type="entry name" value="FAD-bd_PCMH_sub2"/>
</dbReference>
<dbReference type="InterPro" id="IPR006093">
    <property type="entry name" value="Oxy_OxRdtase_FAD_BS"/>
</dbReference>
<dbReference type="InterPro" id="IPR036318">
    <property type="entry name" value="FAD-bd_PCMH-like_sf"/>
</dbReference>
<dbReference type="InterPro" id="IPR006094">
    <property type="entry name" value="Oxid_FAD_bind_N"/>
</dbReference>
<keyword evidence="4" id="KW-0274">FAD</keyword>
<dbReference type="InterPro" id="IPR016166">
    <property type="entry name" value="FAD-bd_PCMH"/>
</dbReference>
<comment type="cofactor">
    <cofactor evidence="1">
        <name>FAD</name>
        <dbReference type="ChEBI" id="CHEBI:57692"/>
    </cofactor>
</comment>
<evidence type="ECO:0000256" key="4">
    <source>
        <dbReference type="ARBA" id="ARBA00022827"/>
    </source>
</evidence>
<evidence type="ECO:0000256" key="3">
    <source>
        <dbReference type="ARBA" id="ARBA00022630"/>
    </source>
</evidence>
<evidence type="ECO:0000313" key="7">
    <source>
        <dbReference type="EMBL" id="QYD72820.1"/>
    </source>
</evidence>
<accession>A0ABX8V146</accession>
<dbReference type="PROSITE" id="PS51387">
    <property type="entry name" value="FAD_PCMH"/>
    <property type="match status" value="1"/>
</dbReference>
<dbReference type="Pfam" id="PF08031">
    <property type="entry name" value="BBE"/>
    <property type="match status" value="1"/>
</dbReference>
<proteinExistence type="inferred from homology"/>
<dbReference type="PANTHER" id="PTHR42973:SF39">
    <property type="entry name" value="FAD-BINDING PCMH-TYPE DOMAIN-CONTAINING PROTEIN"/>
    <property type="match status" value="1"/>
</dbReference>
<keyword evidence="3" id="KW-0285">Flavoprotein</keyword>
<gene>
    <name evidence="7" type="ORF">KZJ38_24325</name>
</gene>
<dbReference type="PANTHER" id="PTHR42973">
    <property type="entry name" value="BINDING OXIDOREDUCTASE, PUTATIVE (AFU_ORTHOLOGUE AFUA_1G17690)-RELATED"/>
    <property type="match status" value="1"/>
</dbReference>
<feature type="domain" description="FAD-binding PCMH-type" evidence="6">
    <location>
        <begin position="48"/>
        <end position="218"/>
    </location>
</feature>
<dbReference type="InterPro" id="IPR050416">
    <property type="entry name" value="FAD-linked_Oxidoreductase"/>
</dbReference>
<dbReference type="Gene3D" id="3.40.462.20">
    <property type="match status" value="1"/>
</dbReference>
<dbReference type="SUPFAM" id="SSF56176">
    <property type="entry name" value="FAD-binding/transporter-associated domain-like"/>
    <property type="match status" value="1"/>
</dbReference>
<comment type="similarity">
    <text evidence="2">Belongs to the oxygen-dependent FAD-linked oxidoreductase family.</text>
</comment>
<evidence type="ECO:0000256" key="1">
    <source>
        <dbReference type="ARBA" id="ARBA00001974"/>
    </source>
</evidence>
<dbReference type="PROSITE" id="PS00862">
    <property type="entry name" value="OX2_COVAL_FAD"/>
    <property type="match status" value="1"/>
</dbReference>
<dbReference type="InterPro" id="IPR012951">
    <property type="entry name" value="BBE"/>
</dbReference>
<dbReference type="Proteomes" id="UP000826462">
    <property type="component" value="Chromosome 2"/>
</dbReference>
<keyword evidence="5" id="KW-0560">Oxidoreductase</keyword>
<evidence type="ECO:0000256" key="5">
    <source>
        <dbReference type="ARBA" id="ARBA00023002"/>
    </source>
</evidence>
<protein>
    <submittedName>
        <fullName evidence="7">FAD-binding oxidoreductase</fullName>
    </submittedName>
</protein>
<keyword evidence="8" id="KW-1185">Reference proteome</keyword>
<evidence type="ECO:0000256" key="2">
    <source>
        <dbReference type="ARBA" id="ARBA00005466"/>
    </source>
</evidence>
<evidence type="ECO:0000259" key="6">
    <source>
        <dbReference type="PROSITE" id="PS51387"/>
    </source>
</evidence>
<reference evidence="7 8" key="1">
    <citation type="submission" date="2021-07" db="EMBL/GenBank/DDBJ databases">
        <title>Paraburkholderia edwinii protects Aspergillus sp. from phenazines by acting as a toxin sponge.</title>
        <authorList>
            <person name="Dahlstrom K.M."/>
            <person name="Newman D.K."/>
        </authorList>
    </citation>
    <scope>NUCLEOTIDE SEQUENCE [LARGE SCALE GENOMIC DNA]</scope>
    <source>
        <strain evidence="7 8">Pe01</strain>
    </source>
</reference>
<dbReference type="Gene3D" id="3.30.43.10">
    <property type="entry name" value="Uridine Diphospho-n-acetylenolpyruvylglucosamine Reductase, domain 2"/>
    <property type="match status" value="1"/>
</dbReference>
<dbReference type="EMBL" id="CP080096">
    <property type="protein sequence ID" value="QYD72820.1"/>
    <property type="molecule type" value="Genomic_DNA"/>
</dbReference>
<dbReference type="Pfam" id="PF01565">
    <property type="entry name" value="FAD_binding_4"/>
    <property type="match status" value="1"/>
</dbReference>
<evidence type="ECO:0000313" key="8">
    <source>
        <dbReference type="Proteomes" id="UP000826462"/>
    </source>
</evidence>
<dbReference type="RefSeq" id="WP_219802243.1">
    <property type="nucleotide sequence ID" value="NZ_CP080096.1"/>
</dbReference>
<dbReference type="InterPro" id="IPR016167">
    <property type="entry name" value="FAD-bd_PCMH_sub1"/>
</dbReference>
<organism evidence="7 8">
    <name type="scientific">Paraburkholderia edwinii</name>
    <dbReference type="NCBI Taxonomy" id="2861782"/>
    <lineage>
        <taxon>Bacteria</taxon>
        <taxon>Pseudomonadati</taxon>
        <taxon>Pseudomonadota</taxon>
        <taxon>Betaproteobacteria</taxon>
        <taxon>Burkholderiales</taxon>
        <taxon>Burkholderiaceae</taxon>
        <taxon>Paraburkholderia</taxon>
    </lineage>
</organism>
<name>A0ABX8V146_9BURK</name>
<dbReference type="Gene3D" id="3.30.465.10">
    <property type="match status" value="1"/>
</dbReference>